<evidence type="ECO:0000256" key="10">
    <source>
        <dbReference type="ARBA" id="ARBA00023237"/>
    </source>
</evidence>
<keyword evidence="7" id="KW-0406">Ion transport</keyword>
<dbReference type="EMBL" id="JAESND010000003">
    <property type="protein sequence ID" value="MBM3115757.1"/>
    <property type="molecule type" value="Genomic_DNA"/>
</dbReference>
<comment type="subcellular location">
    <subcellularLocation>
        <location evidence="1">Cell outer membrane</location>
        <topology evidence="1">Multi-pass membrane protein</topology>
    </subcellularLocation>
</comment>
<evidence type="ECO:0000256" key="5">
    <source>
        <dbReference type="ARBA" id="ARBA00022692"/>
    </source>
</evidence>
<evidence type="ECO:0000256" key="9">
    <source>
        <dbReference type="ARBA" id="ARBA00023136"/>
    </source>
</evidence>
<reference evidence="13 14" key="1">
    <citation type="submission" date="2021-01" db="EMBL/GenBank/DDBJ databases">
        <title>Draft Genome Sequence and Polyhydroxyalkanoate Biosynthetic Potential of Jeongeupia naejangsanensis Type Strain DSM 24253.</title>
        <authorList>
            <person name="Turrini P."/>
            <person name="Artuso I."/>
            <person name="Lugli G.A."/>
            <person name="Frangipani E."/>
            <person name="Ventura M."/>
            <person name="Visca P."/>
        </authorList>
    </citation>
    <scope>NUCLEOTIDE SEQUENCE [LARGE SCALE GENOMIC DNA]</scope>
    <source>
        <strain evidence="13 14">DSM 24253</strain>
    </source>
</reference>
<keyword evidence="14" id="KW-1185">Reference proteome</keyword>
<dbReference type="Pfam" id="PF13609">
    <property type="entry name" value="Porin_4"/>
    <property type="match status" value="1"/>
</dbReference>
<dbReference type="InterPro" id="IPR033900">
    <property type="entry name" value="Gram_neg_porin_domain"/>
</dbReference>
<feature type="signal peptide" evidence="11">
    <location>
        <begin position="1"/>
        <end position="21"/>
    </location>
</feature>
<dbReference type="CDD" id="cd00342">
    <property type="entry name" value="gram_neg_porins"/>
    <property type="match status" value="1"/>
</dbReference>
<keyword evidence="6 11" id="KW-0732">Signal</keyword>
<dbReference type="InterPro" id="IPR023614">
    <property type="entry name" value="Porin_dom_sf"/>
</dbReference>
<evidence type="ECO:0000256" key="4">
    <source>
        <dbReference type="ARBA" id="ARBA00022452"/>
    </source>
</evidence>
<evidence type="ECO:0000256" key="8">
    <source>
        <dbReference type="ARBA" id="ARBA00023114"/>
    </source>
</evidence>
<evidence type="ECO:0000256" key="7">
    <source>
        <dbReference type="ARBA" id="ARBA00023065"/>
    </source>
</evidence>
<evidence type="ECO:0000256" key="1">
    <source>
        <dbReference type="ARBA" id="ARBA00004571"/>
    </source>
</evidence>
<evidence type="ECO:0000256" key="11">
    <source>
        <dbReference type="SAM" id="SignalP"/>
    </source>
</evidence>
<keyword evidence="5" id="KW-0812">Transmembrane</keyword>
<keyword evidence="3" id="KW-0813">Transport</keyword>
<gene>
    <name evidence="13" type="ORF">JMJ54_07940</name>
</gene>
<dbReference type="RefSeq" id="WP_203537611.1">
    <property type="nucleotide sequence ID" value="NZ_JAESND010000003.1"/>
</dbReference>
<organism evidence="13 14">
    <name type="scientific">Jeongeupia naejangsanensis</name>
    <dbReference type="NCBI Taxonomy" id="613195"/>
    <lineage>
        <taxon>Bacteria</taxon>
        <taxon>Pseudomonadati</taxon>
        <taxon>Pseudomonadota</taxon>
        <taxon>Betaproteobacteria</taxon>
        <taxon>Neisseriales</taxon>
        <taxon>Chitinibacteraceae</taxon>
        <taxon>Jeongeupia</taxon>
    </lineage>
</organism>
<keyword evidence="10" id="KW-0998">Cell outer membrane</keyword>
<protein>
    <submittedName>
        <fullName evidence="13">Porin</fullName>
    </submittedName>
</protein>
<dbReference type="SUPFAM" id="SSF56935">
    <property type="entry name" value="Porins"/>
    <property type="match status" value="1"/>
</dbReference>
<evidence type="ECO:0000313" key="13">
    <source>
        <dbReference type="EMBL" id="MBM3115757.1"/>
    </source>
</evidence>
<proteinExistence type="predicted"/>
<keyword evidence="9" id="KW-0472">Membrane</keyword>
<dbReference type="PANTHER" id="PTHR34501">
    <property type="entry name" value="PROTEIN YDDL-RELATED"/>
    <property type="match status" value="1"/>
</dbReference>
<comment type="caution">
    <text evidence="13">The sequence shown here is derived from an EMBL/GenBank/DDBJ whole genome shotgun (WGS) entry which is preliminary data.</text>
</comment>
<comment type="subunit">
    <text evidence="2">Homotrimer.</text>
</comment>
<feature type="chain" id="PRO_5046502469" evidence="11">
    <location>
        <begin position="22"/>
        <end position="369"/>
    </location>
</feature>
<name>A0ABS2BJG6_9NEIS</name>
<evidence type="ECO:0000256" key="3">
    <source>
        <dbReference type="ARBA" id="ARBA00022448"/>
    </source>
</evidence>
<dbReference type="PANTHER" id="PTHR34501:SF9">
    <property type="entry name" value="MAJOR OUTER MEMBRANE PROTEIN P.IA"/>
    <property type="match status" value="1"/>
</dbReference>
<evidence type="ECO:0000313" key="14">
    <source>
        <dbReference type="Proteomes" id="UP000809431"/>
    </source>
</evidence>
<sequence length="369" mass="40568">MKLKPSVLLVAAALSAPLAQAEVTIGGSIEADILYHDSNAEGYKGEFELDVEPRLFFTGADKLDNGSEVIWKIWTGAENYRSEADKGNSVNSMGSGRTWGNREAWGGWRGDWGQLQFGKSFSPIYNRLDGTYALDGSGQYIDDPGLIYYNPTNSITYYSPSLAGFSIAGQYSFRDQLNEREGQSQSYTYEVLLGYEAQAFRVDAGYEESRPETSGVSGSQVANTDGKKDKFAFGAGRVKFGDFDLAAGYRWWKQEAQGEGVVTVVEGGAEQSNAFLQALYTFGNNRLGFTYSYFWDAKDVNGDKIDDSASNAFALRWTYALSKKTSGYADLHYTMNDKHGAVGADGPGNPSYTNDADTYRVLFGTYTDF</sequence>
<evidence type="ECO:0000256" key="2">
    <source>
        <dbReference type="ARBA" id="ARBA00011233"/>
    </source>
</evidence>
<dbReference type="Gene3D" id="2.40.160.10">
    <property type="entry name" value="Porin"/>
    <property type="match status" value="1"/>
</dbReference>
<keyword evidence="4" id="KW-1134">Transmembrane beta strand</keyword>
<dbReference type="Proteomes" id="UP000809431">
    <property type="component" value="Unassembled WGS sequence"/>
</dbReference>
<feature type="domain" description="Porin" evidence="12">
    <location>
        <begin position="10"/>
        <end position="338"/>
    </location>
</feature>
<accession>A0ABS2BJG6</accession>
<evidence type="ECO:0000259" key="12">
    <source>
        <dbReference type="Pfam" id="PF13609"/>
    </source>
</evidence>
<evidence type="ECO:0000256" key="6">
    <source>
        <dbReference type="ARBA" id="ARBA00022729"/>
    </source>
</evidence>
<dbReference type="InterPro" id="IPR050298">
    <property type="entry name" value="Gram-neg_bact_OMP"/>
</dbReference>
<keyword evidence="8" id="KW-0626">Porin</keyword>